<dbReference type="CDD" id="cd05379">
    <property type="entry name" value="CAP_bacterial"/>
    <property type="match status" value="1"/>
</dbReference>
<dbReference type="KEGG" id="ppan:ESD82_00525"/>
<gene>
    <name evidence="2" type="ORF">ESD82_00525</name>
</gene>
<protein>
    <submittedName>
        <fullName evidence="2">CAP domain-containing protein</fullName>
    </submittedName>
</protein>
<feature type="domain" description="SCP" evidence="1">
    <location>
        <begin position="110"/>
        <end position="227"/>
    </location>
</feature>
<dbReference type="AlphaFoldDB" id="A0AAE6TRS4"/>
<organism evidence="2 3">
    <name type="scientific">Paracoccus pantotrophus</name>
    <name type="common">Thiosphaera pantotropha</name>
    <dbReference type="NCBI Taxonomy" id="82367"/>
    <lineage>
        <taxon>Bacteria</taxon>
        <taxon>Pseudomonadati</taxon>
        <taxon>Pseudomonadota</taxon>
        <taxon>Alphaproteobacteria</taxon>
        <taxon>Rhodobacterales</taxon>
        <taxon>Paracoccaceae</taxon>
        <taxon>Paracoccus</taxon>
    </lineage>
</organism>
<dbReference type="Pfam" id="PF00188">
    <property type="entry name" value="CAP"/>
    <property type="match status" value="1"/>
</dbReference>
<name>A0AAE6TRS4_PARPN</name>
<evidence type="ECO:0000313" key="2">
    <source>
        <dbReference type="EMBL" id="QFG34753.1"/>
    </source>
</evidence>
<dbReference type="SUPFAM" id="SSF55797">
    <property type="entry name" value="PR-1-like"/>
    <property type="match status" value="1"/>
</dbReference>
<dbReference type="EMBL" id="CP044423">
    <property type="protein sequence ID" value="QFG34753.1"/>
    <property type="molecule type" value="Genomic_DNA"/>
</dbReference>
<dbReference type="InterPro" id="IPR014044">
    <property type="entry name" value="CAP_dom"/>
</dbReference>
<evidence type="ECO:0000313" key="3">
    <source>
        <dbReference type="Proteomes" id="UP000326453"/>
    </source>
</evidence>
<reference evidence="2 3" key="1">
    <citation type="submission" date="2019-01" db="EMBL/GenBank/DDBJ databases">
        <title>Complete Genome Sequence and Annotation of the Paracoccus pantotrophus type strain DSM 2944.</title>
        <authorList>
            <person name="Bockwoldt J.A."/>
            <person name="Zimmermann M."/>
            <person name="Tiso T."/>
            <person name="Blank L.M."/>
        </authorList>
    </citation>
    <scope>NUCLEOTIDE SEQUENCE [LARGE SCALE GENOMIC DNA]</scope>
    <source>
        <strain evidence="2 3">DSM 2944</strain>
    </source>
</reference>
<dbReference type="PANTHER" id="PTHR31157">
    <property type="entry name" value="SCP DOMAIN-CONTAINING PROTEIN"/>
    <property type="match status" value="1"/>
</dbReference>
<dbReference type="InterPro" id="IPR035940">
    <property type="entry name" value="CAP_sf"/>
</dbReference>
<dbReference type="Gene3D" id="3.40.33.10">
    <property type="entry name" value="CAP"/>
    <property type="match status" value="1"/>
</dbReference>
<sequence length="233" mass="23942">MSAQGGYTRITCPKIAGATPFKAAATRISIVLSSRFFQSCRRRSSIAPGGKHHAAPDPAPRGKALAACLLLAACTATPTAGPDKGHDIQVSSPGLVECSAPSPQVVQSGLNATNRARSRAGLPALQADALLSQAAAAHACDMAQRGRMSHAGSRSSGPAQRLKALGYAPRITAENIAAGPYGTEQVLGEWNSSSGHLANILIPQLRQFGIGHATGADGRTRFWSAVYAAPAGR</sequence>
<dbReference type="PANTHER" id="PTHR31157:SF1">
    <property type="entry name" value="SCP DOMAIN-CONTAINING PROTEIN"/>
    <property type="match status" value="1"/>
</dbReference>
<accession>A0AAE6TRS4</accession>
<dbReference type="Proteomes" id="UP000326453">
    <property type="component" value="Chromosome 2"/>
</dbReference>
<proteinExistence type="predicted"/>
<evidence type="ECO:0000259" key="1">
    <source>
        <dbReference type="Pfam" id="PF00188"/>
    </source>
</evidence>